<reference evidence="7 9" key="1">
    <citation type="journal article" date="2012" name="Nature">
        <title>Algal genomes reveal evolutionary mosaicism and the fate of nucleomorphs.</title>
        <authorList>
            <consortium name="DOE Joint Genome Institute"/>
            <person name="Curtis B.A."/>
            <person name="Tanifuji G."/>
            <person name="Burki F."/>
            <person name="Gruber A."/>
            <person name="Irimia M."/>
            <person name="Maruyama S."/>
            <person name="Arias M.C."/>
            <person name="Ball S.G."/>
            <person name="Gile G.H."/>
            <person name="Hirakawa Y."/>
            <person name="Hopkins J.F."/>
            <person name="Kuo A."/>
            <person name="Rensing S.A."/>
            <person name="Schmutz J."/>
            <person name="Symeonidi A."/>
            <person name="Elias M."/>
            <person name="Eveleigh R.J."/>
            <person name="Herman E.K."/>
            <person name="Klute M.J."/>
            <person name="Nakayama T."/>
            <person name="Obornik M."/>
            <person name="Reyes-Prieto A."/>
            <person name="Armbrust E.V."/>
            <person name="Aves S.J."/>
            <person name="Beiko R.G."/>
            <person name="Coutinho P."/>
            <person name="Dacks J.B."/>
            <person name="Durnford D.G."/>
            <person name="Fast N.M."/>
            <person name="Green B.R."/>
            <person name="Grisdale C.J."/>
            <person name="Hempel F."/>
            <person name="Henrissat B."/>
            <person name="Hoppner M.P."/>
            <person name="Ishida K."/>
            <person name="Kim E."/>
            <person name="Koreny L."/>
            <person name="Kroth P.G."/>
            <person name="Liu Y."/>
            <person name="Malik S.B."/>
            <person name="Maier U.G."/>
            <person name="McRose D."/>
            <person name="Mock T."/>
            <person name="Neilson J.A."/>
            <person name="Onodera N.T."/>
            <person name="Poole A.M."/>
            <person name="Pritham E.J."/>
            <person name="Richards T.A."/>
            <person name="Rocap G."/>
            <person name="Roy S.W."/>
            <person name="Sarai C."/>
            <person name="Schaack S."/>
            <person name="Shirato S."/>
            <person name="Slamovits C.H."/>
            <person name="Spencer D.F."/>
            <person name="Suzuki S."/>
            <person name="Worden A.Z."/>
            <person name="Zauner S."/>
            <person name="Barry K."/>
            <person name="Bell C."/>
            <person name="Bharti A.K."/>
            <person name="Crow J.A."/>
            <person name="Grimwood J."/>
            <person name="Kramer R."/>
            <person name="Lindquist E."/>
            <person name="Lucas S."/>
            <person name="Salamov A."/>
            <person name="McFadden G.I."/>
            <person name="Lane C.E."/>
            <person name="Keeling P.J."/>
            <person name="Gray M.W."/>
            <person name="Grigoriev I.V."/>
            <person name="Archibald J.M."/>
        </authorList>
    </citation>
    <scope>NUCLEOTIDE SEQUENCE</scope>
    <source>
        <strain evidence="7 9">CCMP2712</strain>
    </source>
</reference>
<dbReference type="Pfam" id="PF13844">
    <property type="entry name" value="Glyco_transf_41"/>
    <property type="match status" value="1"/>
</dbReference>
<dbReference type="HOGENOM" id="CLU_757478_0_0_1"/>
<feature type="region of interest" description="Disordered" evidence="5">
    <location>
        <begin position="156"/>
        <end position="179"/>
    </location>
</feature>
<evidence type="ECO:0000256" key="4">
    <source>
        <dbReference type="ARBA" id="ARBA00022803"/>
    </source>
</evidence>
<evidence type="ECO:0000259" key="6">
    <source>
        <dbReference type="Pfam" id="PF13844"/>
    </source>
</evidence>
<dbReference type="GO" id="GO:0016740">
    <property type="term" value="F:transferase activity"/>
    <property type="evidence" value="ECO:0007669"/>
    <property type="project" value="UniProtKB-KW"/>
</dbReference>
<reference evidence="8" key="3">
    <citation type="submission" date="2016-03" db="UniProtKB">
        <authorList>
            <consortium name="EnsemblProtists"/>
        </authorList>
    </citation>
    <scope>IDENTIFICATION</scope>
</reference>
<evidence type="ECO:0000313" key="9">
    <source>
        <dbReference type="Proteomes" id="UP000011087"/>
    </source>
</evidence>
<dbReference type="RefSeq" id="XP_005821464.1">
    <property type="nucleotide sequence ID" value="XM_005821407.1"/>
</dbReference>
<dbReference type="Proteomes" id="UP000011087">
    <property type="component" value="Unassembled WGS sequence"/>
</dbReference>
<proteinExistence type="predicted"/>
<dbReference type="Gene3D" id="1.25.40.10">
    <property type="entry name" value="Tetratricopeptide repeat domain"/>
    <property type="match status" value="1"/>
</dbReference>
<dbReference type="InterPro" id="IPR011990">
    <property type="entry name" value="TPR-like_helical_dom_sf"/>
</dbReference>
<dbReference type="InterPro" id="IPR029489">
    <property type="entry name" value="OGT/SEC/SPY_C"/>
</dbReference>
<name>L1IEY5_GUITC</name>
<evidence type="ECO:0000313" key="8">
    <source>
        <dbReference type="EnsemblProtists" id="EKX34484"/>
    </source>
</evidence>
<keyword evidence="4" id="KW-0802">TPR repeat</keyword>
<dbReference type="EMBL" id="JH993108">
    <property type="protein sequence ID" value="EKX34484.1"/>
    <property type="molecule type" value="Genomic_DNA"/>
</dbReference>
<evidence type="ECO:0000313" key="7">
    <source>
        <dbReference type="EMBL" id="EKX34484.1"/>
    </source>
</evidence>
<keyword evidence="2" id="KW-0808">Transferase</keyword>
<reference evidence="9" key="2">
    <citation type="submission" date="2012-11" db="EMBL/GenBank/DDBJ databases">
        <authorList>
            <person name="Kuo A."/>
            <person name="Curtis B.A."/>
            <person name="Tanifuji G."/>
            <person name="Burki F."/>
            <person name="Gruber A."/>
            <person name="Irimia M."/>
            <person name="Maruyama S."/>
            <person name="Arias M.C."/>
            <person name="Ball S.G."/>
            <person name="Gile G.H."/>
            <person name="Hirakawa Y."/>
            <person name="Hopkins J.F."/>
            <person name="Rensing S.A."/>
            <person name="Schmutz J."/>
            <person name="Symeonidi A."/>
            <person name="Elias M."/>
            <person name="Eveleigh R.J."/>
            <person name="Herman E.K."/>
            <person name="Klute M.J."/>
            <person name="Nakayama T."/>
            <person name="Obornik M."/>
            <person name="Reyes-Prieto A."/>
            <person name="Armbrust E.V."/>
            <person name="Aves S.J."/>
            <person name="Beiko R.G."/>
            <person name="Coutinho P."/>
            <person name="Dacks J.B."/>
            <person name="Durnford D.G."/>
            <person name="Fast N.M."/>
            <person name="Green B.R."/>
            <person name="Grisdale C."/>
            <person name="Hempe F."/>
            <person name="Henrissat B."/>
            <person name="Hoppner M.P."/>
            <person name="Ishida K.-I."/>
            <person name="Kim E."/>
            <person name="Koreny L."/>
            <person name="Kroth P.G."/>
            <person name="Liu Y."/>
            <person name="Malik S.-B."/>
            <person name="Maier U.G."/>
            <person name="McRose D."/>
            <person name="Mock T."/>
            <person name="Neilson J.A."/>
            <person name="Onodera N.T."/>
            <person name="Poole A.M."/>
            <person name="Pritham E.J."/>
            <person name="Richards T.A."/>
            <person name="Rocap G."/>
            <person name="Roy S.W."/>
            <person name="Sarai C."/>
            <person name="Schaack S."/>
            <person name="Shirato S."/>
            <person name="Slamovits C.H."/>
            <person name="Spencer D.F."/>
            <person name="Suzuki S."/>
            <person name="Worden A.Z."/>
            <person name="Zauner S."/>
            <person name="Barry K."/>
            <person name="Bell C."/>
            <person name="Bharti A.K."/>
            <person name="Crow J.A."/>
            <person name="Grimwood J."/>
            <person name="Kramer R."/>
            <person name="Lindquist E."/>
            <person name="Lucas S."/>
            <person name="Salamov A."/>
            <person name="McFadden G.I."/>
            <person name="Lane C.E."/>
            <person name="Keeling P.J."/>
            <person name="Gray M.W."/>
            <person name="Grigoriev I.V."/>
            <person name="Archibald J.M."/>
        </authorList>
    </citation>
    <scope>NUCLEOTIDE SEQUENCE</scope>
    <source>
        <strain evidence="9">CCMP2712</strain>
    </source>
</reference>
<organism evidence="7">
    <name type="scientific">Guillardia theta (strain CCMP2712)</name>
    <name type="common">Cryptophyte</name>
    <dbReference type="NCBI Taxonomy" id="905079"/>
    <lineage>
        <taxon>Eukaryota</taxon>
        <taxon>Cryptophyceae</taxon>
        <taxon>Pyrenomonadales</taxon>
        <taxon>Geminigeraceae</taxon>
        <taxon>Guillardia</taxon>
    </lineage>
</organism>
<protein>
    <recommendedName>
        <fullName evidence="6">O-GlcNAc transferase C-terminal domain-containing protein</fullName>
    </recommendedName>
</protein>
<dbReference type="EnsemblProtists" id="EKX34484">
    <property type="protein sequence ID" value="EKX34484"/>
    <property type="gene ID" value="GUITHDRAFT_147183"/>
</dbReference>
<dbReference type="KEGG" id="gtt:GUITHDRAFT_147183"/>
<sequence length="366" mass="40867">MLGILVSLSWHSTKQLACTLRAGDVVEAERAYRKGLGLSPRDEDVYSKLVNVMLRRGKRKEAAKLCEELVYLLASRTGEARDCGERFYLEAANIFHLIEDYRTSARLLLMSSRVCYPSPRSLVAFAQILMRSNSHALAVQALMAAGRMFRLHRGARSEELEEEEDEGTSPRDGKTATGSREDPVLAVELLCNLMLSLQRSSFWVYHHFPLIEFDSNLTRPSTSDVFLSCWPNVLTCCFGDEFCTSATHAGEIGLSVEQTKVLAEENAKKHLREVQMLYNSSFALHSLDFTLMSTRKLRIGYLSGTGFHASTTTANFIVGVLKSHDRRHVVVHCLALAGDDGSMVVSLTLLRNEGQDGDQQILLRVC</sequence>
<dbReference type="GeneID" id="17291241"/>
<feature type="domain" description="O-GlcNAc transferase C-terminal" evidence="6">
    <location>
        <begin position="253"/>
        <end position="343"/>
    </location>
</feature>
<dbReference type="Gene3D" id="3.40.50.11380">
    <property type="match status" value="1"/>
</dbReference>
<dbReference type="SUPFAM" id="SSF48452">
    <property type="entry name" value="TPR-like"/>
    <property type="match status" value="1"/>
</dbReference>
<keyword evidence="3" id="KW-0677">Repeat</keyword>
<comment type="pathway">
    <text evidence="1">Protein modification; protein glycosylation.</text>
</comment>
<gene>
    <name evidence="7" type="ORF">GUITHDRAFT_147183</name>
</gene>
<dbReference type="PaxDb" id="55529-EKX34484"/>
<evidence type="ECO:0000256" key="2">
    <source>
        <dbReference type="ARBA" id="ARBA00022679"/>
    </source>
</evidence>
<evidence type="ECO:0000256" key="3">
    <source>
        <dbReference type="ARBA" id="ARBA00022737"/>
    </source>
</evidence>
<evidence type="ECO:0000256" key="5">
    <source>
        <dbReference type="SAM" id="MobiDB-lite"/>
    </source>
</evidence>
<dbReference type="AlphaFoldDB" id="L1IEY5"/>
<feature type="compositionally biased region" description="Basic and acidic residues" evidence="5">
    <location>
        <begin position="168"/>
        <end position="179"/>
    </location>
</feature>
<evidence type="ECO:0000256" key="1">
    <source>
        <dbReference type="ARBA" id="ARBA00004922"/>
    </source>
</evidence>
<accession>L1IEY5</accession>
<keyword evidence="9" id="KW-1185">Reference proteome</keyword>